<reference evidence="2 3" key="2">
    <citation type="submission" date="2017-09" db="EMBL/GenBank/DDBJ databases">
        <title>Extensive intraspecific genome diversity in a model arbuscular mycorrhizal fungus.</title>
        <authorList>
            <person name="Chen E.C."/>
            <person name="Morin E."/>
            <person name="Beaudet D."/>
            <person name="Noel J."/>
            <person name="Ndikumana S."/>
            <person name="Charron P."/>
            <person name="St-Onge C."/>
            <person name="Giorgi J."/>
            <person name="Grigoriev I.V."/>
            <person name="Roux C."/>
            <person name="Martin F.M."/>
            <person name="Corradi N."/>
        </authorList>
    </citation>
    <scope>NUCLEOTIDE SEQUENCE [LARGE SCALE GENOMIC DNA]</scope>
    <source>
        <strain evidence="2 3">A5</strain>
    </source>
</reference>
<dbReference type="Proteomes" id="UP000232722">
    <property type="component" value="Unassembled WGS sequence"/>
</dbReference>
<gene>
    <name evidence="2" type="ORF">RhiirA5_508003</name>
</gene>
<reference evidence="2 3" key="1">
    <citation type="submission" date="2016-04" db="EMBL/GenBank/DDBJ databases">
        <title>Genome analyses suggest a sexual origin of heterokaryosis in a supposedly ancient asexual fungus.</title>
        <authorList>
            <person name="Ropars J."/>
            <person name="Sedzielewska K."/>
            <person name="Noel J."/>
            <person name="Charron P."/>
            <person name="Farinelli L."/>
            <person name="Marton T."/>
            <person name="Kruger M."/>
            <person name="Pelin A."/>
            <person name="Brachmann A."/>
            <person name="Corradi N."/>
        </authorList>
    </citation>
    <scope>NUCLEOTIDE SEQUENCE [LARGE SCALE GENOMIC DNA]</scope>
    <source>
        <strain evidence="2 3">A5</strain>
    </source>
</reference>
<name>A0A2N0NFM9_9GLOM</name>
<accession>A0A2N0NFM9</accession>
<sequence>MMKIIQHSHDEKTSCHMVKNIIKYDEKYDQHDGKSSCQHDEKLSCQHDEKSSCKHDEKLSTF</sequence>
<dbReference type="AlphaFoldDB" id="A0A2N0NFM9"/>
<dbReference type="EMBL" id="LLXJ01008306">
    <property type="protein sequence ID" value="PKB93338.1"/>
    <property type="molecule type" value="Genomic_DNA"/>
</dbReference>
<comment type="caution">
    <text evidence="2">The sequence shown here is derived from an EMBL/GenBank/DDBJ whole genome shotgun (WGS) entry which is preliminary data.</text>
</comment>
<protein>
    <submittedName>
        <fullName evidence="2">Uncharacterized protein</fullName>
    </submittedName>
</protein>
<evidence type="ECO:0000313" key="3">
    <source>
        <dbReference type="Proteomes" id="UP000232722"/>
    </source>
</evidence>
<feature type="region of interest" description="Disordered" evidence="1">
    <location>
        <begin position="30"/>
        <end position="62"/>
    </location>
</feature>
<evidence type="ECO:0000313" key="2">
    <source>
        <dbReference type="EMBL" id="PKB93338.1"/>
    </source>
</evidence>
<organism evidence="2 3">
    <name type="scientific">Rhizophagus irregularis</name>
    <dbReference type="NCBI Taxonomy" id="588596"/>
    <lineage>
        <taxon>Eukaryota</taxon>
        <taxon>Fungi</taxon>
        <taxon>Fungi incertae sedis</taxon>
        <taxon>Mucoromycota</taxon>
        <taxon>Glomeromycotina</taxon>
        <taxon>Glomeromycetes</taxon>
        <taxon>Glomerales</taxon>
        <taxon>Glomeraceae</taxon>
        <taxon>Rhizophagus</taxon>
    </lineage>
</organism>
<evidence type="ECO:0000256" key="1">
    <source>
        <dbReference type="SAM" id="MobiDB-lite"/>
    </source>
</evidence>
<proteinExistence type="predicted"/>